<comment type="caution">
    <text evidence="1">The sequence shown here is derived from an EMBL/GenBank/DDBJ whole genome shotgun (WGS) entry which is preliminary data.</text>
</comment>
<dbReference type="InterPro" id="IPR007709">
    <property type="entry name" value="N-FG_amidohydro"/>
</dbReference>
<evidence type="ECO:0000313" key="1">
    <source>
        <dbReference type="EMBL" id="MDT0681136.1"/>
    </source>
</evidence>
<sequence length="247" mass="27025">MTYAPYSIVGEDLPKRFVVICDHAANTVPDAVGGGSLGLRNEDMQRHIAYDPGAAAVSLALAEVLGAPAVLSNFSRLVIDPNRGEDDPTLVMRLYDGTIIPANREAGPEEIERRKSLCYLPYHDAVERVAVLREDPVMVSVHSFTPQLRGRGLRPWQVGVLHSHRDTRLAMPLLHALEEQGGLTVGDNQPYGGHLPGDSMDRHALSHGRPNALIELRQDLIEDETAQREWAERLALALDAAVAQAQV</sequence>
<reference evidence="1 2" key="1">
    <citation type="submission" date="2023-09" db="EMBL/GenBank/DDBJ databases">
        <authorList>
            <person name="Rey-Velasco X."/>
        </authorList>
    </citation>
    <scope>NUCLEOTIDE SEQUENCE [LARGE SCALE GENOMIC DNA]</scope>
    <source>
        <strain evidence="1 2">F158</strain>
    </source>
</reference>
<gene>
    <name evidence="1" type="ORF">RM543_00445</name>
</gene>
<dbReference type="SUPFAM" id="SSF53187">
    <property type="entry name" value="Zn-dependent exopeptidases"/>
    <property type="match status" value="1"/>
</dbReference>
<dbReference type="Proteomes" id="UP001265259">
    <property type="component" value="Unassembled WGS sequence"/>
</dbReference>
<proteinExistence type="predicted"/>
<dbReference type="InterPro" id="IPR011227">
    <property type="entry name" value="UCP029730"/>
</dbReference>
<accession>A0ABU3DBP5</accession>
<dbReference type="PIRSF" id="PIRSF029730">
    <property type="entry name" value="UCP029730"/>
    <property type="match status" value="1"/>
</dbReference>
<organism evidence="1 2">
    <name type="scientific">Tropicimonas omnivorans</name>
    <dbReference type="NCBI Taxonomy" id="3075590"/>
    <lineage>
        <taxon>Bacteria</taxon>
        <taxon>Pseudomonadati</taxon>
        <taxon>Pseudomonadota</taxon>
        <taxon>Alphaproteobacteria</taxon>
        <taxon>Rhodobacterales</taxon>
        <taxon>Roseobacteraceae</taxon>
        <taxon>Tropicimonas</taxon>
    </lineage>
</organism>
<keyword evidence="2" id="KW-1185">Reference proteome</keyword>
<dbReference type="EMBL" id="JAVRHL010000001">
    <property type="protein sequence ID" value="MDT0681136.1"/>
    <property type="molecule type" value="Genomic_DNA"/>
</dbReference>
<dbReference type="Gene3D" id="3.40.630.40">
    <property type="entry name" value="Zn-dependent exopeptidases"/>
    <property type="match status" value="1"/>
</dbReference>
<evidence type="ECO:0000313" key="2">
    <source>
        <dbReference type="Proteomes" id="UP001265259"/>
    </source>
</evidence>
<dbReference type="RefSeq" id="WP_311688579.1">
    <property type="nucleotide sequence ID" value="NZ_JAVRHL010000001.1"/>
</dbReference>
<protein>
    <submittedName>
        <fullName evidence="1">N-formylglutamate amidohydrolase</fullName>
    </submittedName>
</protein>
<name>A0ABU3DBP5_9RHOB</name>
<dbReference type="Pfam" id="PF05013">
    <property type="entry name" value="FGase"/>
    <property type="match status" value="1"/>
</dbReference>